<dbReference type="Gene3D" id="3.30.40.10">
    <property type="entry name" value="Zinc/RING finger domain, C3HC4 (zinc finger)"/>
    <property type="match status" value="1"/>
</dbReference>
<gene>
    <name evidence="5" type="ORF">FNV43_RR08155</name>
</gene>
<dbReference type="Proteomes" id="UP000796880">
    <property type="component" value="Unassembled WGS sequence"/>
</dbReference>
<sequence>MSWIYSAFVVMGILIILVVIYIVCVIAWNAYRRQVLLAAQGNEPVKMEKLFPSMRWKPFLLTFNILKKDIENGSTRADDDLEKSCGNRGDDDVEKSCGDHECVVCLKVFEDGELARQFPQCQHTFHADCIDKWLYSHSDRCPICRSSINPESSSRRGETSTQENSSHEVSVDPDTSINRAISVCHMPFFSLP</sequence>
<protein>
    <recommendedName>
        <fullName evidence="4">RING-type domain-containing protein</fullName>
    </recommendedName>
</protein>
<dbReference type="PANTHER" id="PTHR45676">
    <property type="entry name" value="RING-H2 FINGER PROTEIN ATL51-RELATED"/>
    <property type="match status" value="1"/>
</dbReference>
<keyword evidence="1" id="KW-0863">Zinc-finger</keyword>
<dbReference type="Pfam" id="PF13639">
    <property type="entry name" value="zf-RING_2"/>
    <property type="match status" value="1"/>
</dbReference>
<evidence type="ECO:0000256" key="3">
    <source>
        <dbReference type="SAM" id="Phobius"/>
    </source>
</evidence>
<organism evidence="5 6">
    <name type="scientific">Rhamnella rubrinervis</name>
    <dbReference type="NCBI Taxonomy" id="2594499"/>
    <lineage>
        <taxon>Eukaryota</taxon>
        <taxon>Viridiplantae</taxon>
        <taxon>Streptophyta</taxon>
        <taxon>Embryophyta</taxon>
        <taxon>Tracheophyta</taxon>
        <taxon>Spermatophyta</taxon>
        <taxon>Magnoliopsida</taxon>
        <taxon>eudicotyledons</taxon>
        <taxon>Gunneridae</taxon>
        <taxon>Pentapetalae</taxon>
        <taxon>rosids</taxon>
        <taxon>fabids</taxon>
        <taxon>Rosales</taxon>
        <taxon>Rhamnaceae</taxon>
        <taxon>rhamnoid group</taxon>
        <taxon>Rhamneae</taxon>
        <taxon>Rhamnella</taxon>
    </lineage>
</organism>
<keyword evidence="3" id="KW-0472">Membrane</keyword>
<dbReference type="InterPro" id="IPR001841">
    <property type="entry name" value="Znf_RING"/>
</dbReference>
<dbReference type="EMBL" id="VOIH02000003">
    <property type="protein sequence ID" value="KAF3452059.1"/>
    <property type="molecule type" value="Genomic_DNA"/>
</dbReference>
<keyword evidence="3" id="KW-0812">Transmembrane</keyword>
<dbReference type="PANTHER" id="PTHR45676:SF84">
    <property type="entry name" value="RING-TYPE DOMAIN-CONTAINING PROTEIN"/>
    <property type="match status" value="1"/>
</dbReference>
<name>A0A8K0MN44_9ROSA</name>
<comment type="caution">
    <text evidence="5">The sequence shown here is derived from an EMBL/GenBank/DDBJ whole genome shotgun (WGS) entry which is preliminary data.</text>
</comment>
<keyword evidence="3" id="KW-1133">Transmembrane helix</keyword>
<dbReference type="PROSITE" id="PS50089">
    <property type="entry name" value="ZF_RING_2"/>
    <property type="match status" value="1"/>
</dbReference>
<accession>A0A8K0MN44</accession>
<dbReference type="OrthoDB" id="9984778at2759"/>
<dbReference type="UniPathway" id="UPA00143"/>
<feature type="transmembrane region" description="Helical" evidence="3">
    <location>
        <begin position="6"/>
        <end position="28"/>
    </location>
</feature>
<dbReference type="AlphaFoldDB" id="A0A8K0MN44"/>
<keyword evidence="1" id="KW-0862">Zinc</keyword>
<reference evidence="5" key="1">
    <citation type="submission" date="2020-03" db="EMBL/GenBank/DDBJ databases">
        <title>A high-quality chromosome-level genome assembly of a woody plant with both climbing and erect habits, Rhamnella rubrinervis.</title>
        <authorList>
            <person name="Lu Z."/>
            <person name="Yang Y."/>
            <person name="Zhu X."/>
            <person name="Sun Y."/>
        </authorList>
    </citation>
    <scope>NUCLEOTIDE SEQUENCE</scope>
    <source>
        <strain evidence="5">BYM</strain>
        <tissue evidence="5">Leaf</tissue>
    </source>
</reference>
<dbReference type="InterPro" id="IPR013083">
    <property type="entry name" value="Znf_RING/FYVE/PHD"/>
</dbReference>
<evidence type="ECO:0000313" key="6">
    <source>
        <dbReference type="Proteomes" id="UP000796880"/>
    </source>
</evidence>
<dbReference type="GO" id="GO:0008270">
    <property type="term" value="F:zinc ion binding"/>
    <property type="evidence" value="ECO:0007669"/>
    <property type="project" value="UniProtKB-KW"/>
</dbReference>
<evidence type="ECO:0000256" key="1">
    <source>
        <dbReference type="PROSITE-ProRule" id="PRU00175"/>
    </source>
</evidence>
<dbReference type="SMART" id="SM00184">
    <property type="entry name" value="RING"/>
    <property type="match status" value="1"/>
</dbReference>
<proteinExistence type="predicted"/>
<feature type="domain" description="RING-type" evidence="4">
    <location>
        <begin position="102"/>
        <end position="145"/>
    </location>
</feature>
<evidence type="ECO:0000313" key="5">
    <source>
        <dbReference type="EMBL" id="KAF3452059.1"/>
    </source>
</evidence>
<keyword evidence="1" id="KW-0479">Metal-binding</keyword>
<dbReference type="GO" id="GO:0016567">
    <property type="term" value="P:protein ubiquitination"/>
    <property type="evidence" value="ECO:0007669"/>
    <property type="project" value="UniProtKB-UniPathway"/>
</dbReference>
<dbReference type="SUPFAM" id="SSF57850">
    <property type="entry name" value="RING/U-box"/>
    <property type="match status" value="1"/>
</dbReference>
<evidence type="ECO:0000256" key="2">
    <source>
        <dbReference type="SAM" id="MobiDB-lite"/>
    </source>
</evidence>
<keyword evidence="6" id="KW-1185">Reference proteome</keyword>
<evidence type="ECO:0000259" key="4">
    <source>
        <dbReference type="PROSITE" id="PS50089"/>
    </source>
</evidence>
<feature type="region of interest" description="Disordered" evidence="2">
    <location>
        <begin position="149"/>
        <end position="172"/>
    </location>
</feature>